<feature type="chain" id="PRO_5046011073" description="Lipoprotein" evidence="1">
    <location>
        <begin position="24"/>
        <end position="237"/>
    </location>
</feature>
<reference evidence="2 3" key="1">
    <citation type="submission" date="2020-04" db="EMBL/GenBank/DDBJ databases">
        <title>A Flavivirga sp. nov.</title>
        <authorList>
            <person name="Sun X."/>
        </authorList>
    </citation>
    <scope>NUCLEOTIDE SEQUENCE [LARGE SCALE GENOMIC DNA]</scope>
    <source>
        <strain evidence="2 3">Y03</strain>
    </source>
</reference>
<dbReference type="Proteomes" id="UP000746690">
    <property type="component" value="Unassembled WGS sequence"/>
</dbReference>
<gene>
    <name evidence="2" type="ORF">HHX25_10520</name>
</gene>
<protein>
    <recommendedName>
        <fullName evidence="4">Lipoprotein</fullName>
    </recommendedName>
</protein>
<sequence>MKKISLASLLILIALLASCNKNKEPNTIKEDVGMVDNSKTLVKESLDLNKPELYCEIELESTKQQASNYELKSFNALKKGAITTTFSISLNEDMYNRNPLEIELIMIRESNSPKLITGTYPIKSLMESEKGLVRYFDFVGNVISMETYKNAIAVDLLEDIEEDFVFLSEGTNKLIIESVEGINIEEEENGVYESGKQLLTGSLQVSLLKVSNKEKIQLKVDFRVNHDWILVNMDNKK</sequence>
<name>A0ABX1RWK1_9FLAO</name>
<proteinExistence type="predicted"/>
<feature type="signal peptide" evidence="1">
    <location>
        <begin position="1"/>
        <end position="23"/>
    </location>
</feature>
<accession>A0ABX1RWK1</accession>
<dbReference type="EMBL" id="JABBHF010000005">
    <property type="protein sequence ID" value="NMH87942.1"/>
    <property type="molecule type" value="Genomic_DNA"/>
</dbReference>
<comment type="caution">
    <text evidence="2">The sequence shown here is derived from an EMBL/GenBank/DDBJ whole genome shotgun (WGS) entry which is preliminary data.</text>
</comment>
<evidence type="ECO:0000313" key="2">
    <source>
        <dbReference type="EMBL" id="NMH87942.1"/>
    </source>
</evidence>
<dbReference type="RefSeq" id="WP_169672924.1">
    <property type="nucleotide sequence ID" value="NZ_JABBHF010000005.1"/>
</dbReference>
<dbReference type="PROSITE" id="PS51257">
    <property type="entry name" value="PROKAR_LIPOPROTEIN"/>
    <property type="match status" value="1"/>
</dbReference>
<evidence type="ECO:0008006" key="4">
    <source>
        <dbReference type="Google" id="ProtNLM"/>
    </source>
</evidence>
<evidence type="ECO:0000313" key="3">
    <source>
        <dbReference type="Proteomes" id="UP000746690"/>
    </source>
</evidence>
<organism evidence="2 3">
    <name type="scientific">Flavivirga algicola</name>
    <dbReference type="NCBI Taxonomy" id="2729136"/>
    <lineage>
        <taxon>Bacteria</taxon>
        <taxon>Pseudomonadati</taxon>
        <taxon>Bacteroidota</taxon>
        <taxon>Flavobacteriia</taxon>
        <taxon>Flavobacteriales</taxon>
        <taxon>Flavobacteriaceae</taxon>
        <taxon>Flavivirga</taxon>
    </lineage>
</organism>
<keyword evidence="1" id="KW-0732">Signal</keyword>
<evidence type="ECO:0000256" key="1">
    <source>
        <dbReference type="SAM" id="SignalP"/>
    </source>
</evidence>
<keyword evidence="3" id="KW-1185">Reference proteome</keyword>